<evidence type="ECO:0000256" key="1">
    <source>
        <dbReference type="ARBA" id="ARBA00004141"/>
    </source>
</evidence>
<reference evidence="7" key="1">
    <citation type="submission" date="2022-07" db="EMBL/GenBank/DDBJ databases">
        <title>Phylogenomic reconstructions and comparative analyses of Kickxellomycotina fungi.</title>
        <authorList>
            <person name="Reynolds N.K."/>
            <person name="Stajich J.E."/>
            <person name="Barry K."/>
            <person name="Grigoriev I.V."/>
            <person name="Crous P."/>
            <person name="Smith M.E."/>
        </authorList>
    </citation>
    <scope>NUCLEOTIDE SEQUENCE</scope>
    <source>
        <strain evidence="7">NRRL 1566</strain>
    </source>
</reference>
<keyword evidence="3 6" id="KW-0812">Transmembrane</keyword>
<evidence type="ECO:0000256" key="2">
    <source>
        <dbReference type="ARBA" id="ARBA00008096"/>
    </source>
</evidence>
<sequence length="194" mass="21892">MQVLRELARVSWVVGVVFVVFSVACGLYVVSEWVEEYPRQTRRLIRYAVWTVDVLLVLALLDGLSVWRIALTVGANHVYALNLTRFPLVHLSSATFVSSCVLAVSTHFMWFAYFVQNLRYPFDEVCSFMFFGVWLVPLALFVSLTPADSSLPSSSAQSAAVGSTTKSRQNIFKTMLTHLRGAEQQRLPQQLHND</sequence>
<dbReference type="GO" id="GO:0000139">
    <property type="term" value="C:Golgi membrane"/>
    <property type="evidence" value="ECO:0007669"/>
    <property type="project" value="TreeGrafter"/>
</dbReference>
<organism evidence="7 8">
    <name type="scientific">Coemansia brasiliensis</name>
    <dbReference type="NCBI Taxonomy" id="2650707"/>
    <lineage>
        <taxon>Eukaryota</taxon>
        <taxon>Fungi</taxon>
        <taxon>Fungi incertae sedis</taxon>
        <taxon>Zoopagomycota</taxon>
        <taxon>Kickxellomycotina</taxon>
        <taxon>Kickxellomycetes</taxon>
        <taxon>Kickxellales</taxon>
        <taxon>Kickxellaceae</taxon>
        <taxon>Coemansia</taxon>
    </lineage>
</organism>
<dbReference type="OrthoDB" id="28257at2759"/>
<feature type="transmembrane region" description="Helical" evidence="6">
    <location>
        <begin position="125"/>
        <end position="144"/>
    </location>
</feature>
<dbReference type="PANTHER" id="PTHR13144:SF0">
    <property type="entry name" value="PROTEIN TEX261"/>
    <property type="match status" value="1"/>
</dbReference>
<comment type="similarity">
    <text evidence="2">Belongs to the SVP26 family.</text>
</comment>
<dbReference type="Proteomes" id="UP001139887">
    <property type="component" value="Unassembled WGS sequence"/>
</dbReference>
<feature type="transmembrane region" description="Helical" evidence="6">
    <location>
        <begin position="12"/>
        <end position="35"/>
    </location>
</feature>
<dbReference type="GO" id="GO:0097020">
    <property type="term" value="F:COPII receptor activity"/>
    <property type="evidence" value="ECO:0007669"/>
    <property type="project" value="InterPro"/>
</dbReference>
<feature type="transmembrane region" description="Helical" evidence="6">
    <location>
        <begin position="47"/>
        <end position="70"/>
    </location>
</feature>
<dbReference type="PROSITE" id="PS51257">
    <property type="entry name" value="PROKAR_LIPOPROTEIN"/>
    <property type="match status" value="1"/>
</dbReference>
<dbReference type="AlphaFoldDB" id="A0A9W8I653"/>
<keyword evidence="4 6" id="KW-1133">Transmembrane helix</keyword>
<proteinExistence type="inferred from homology"/>
<comment type="subcellular location">
    <subcellularLocation>
        <location evidence="1">Membrane</location>
        <topology evidence="1">Multi-pass membrane protein</topology>
    </subcellularLocation>
</comment>
<dbReference type="PANTHER" id="PTHR13144">
    <property type="entry name" value="TEX261 PROTEIN"/>
    <property type="match status" value="1"/>
</dbReference>
<evidence type="ECO:0000313" key="7">
    <source>
        <dbReference type="EMBL" id="KAJ2848991.1"/>
    </source>
</evidence>
<gene>
    <name evidence="7" type="primary">SVP26_1</name>
    <name evidence="7" type="ORF">IWW36_002949</name>
</gene>
<accession>A0A9W8I653</accession>
<evidence type="ECO:0000256" key="3">
    <source>
        <dbReference type="ARBA" id="ARBA00022692"/>
    </source>
</evidence>
<name>A0A9W8I653_9FUNG</name>
<keyword evidence="5 6" id="KW-0472">Membrane</keyword>
<dbReference type="Pfam" id="PF04148">
    <property type="entry name" value="Erv26"/>
    <property type="match status" value="1"/>
</dbReference>
<dbReference type="GO" id="GO:0030134">
    <property type="term" value="C:COPII-coated ER to Golgi transport vesicle"/>
    <property type="evidence" value="ECO:0007669"/>
    <property type="project" value="TreeGrafter"/>
</dbReference>
<dbReference type="GO" id="GO:0005789">
    <property type="term" value="C:endoplasmic reticulum membrane"/>
    <property type="evidence" value="ECO:0007669"/>
    <property type="project" value="TreeGrafter"/>
</dbReference>
<protein>
    <submittedName>
        <fullName evidence="7">Erv26 super protein</fullName>
    </submittedName>
</protein>
<dbReference type="InterPro" id="IPR007277">
    <property type="entry name" value="Svp26/Tex261"/>
</dbReference>
<evidence type="ECO:0000313" key="8">
    <source>
        <dbReference type="Proteomes" id="UP001139887"/>
    </source>
</evidence>
<keyword evidence="8" id="KW-1185">Reference proteome</keyword>
<feature type="transmembrane region" description="Helical" evidence="6">
    <location>
        <begin position="90"/>
        <end position="113"/>
    </location>
</feature>
<evidence type="ECO:0000256" key="5">
    <source>
        <dbReference type="ARBA" id="ARBA00023136"/>
    </source>
</evidence>
<dbReference type="GO" id="GO:0006888">
    <property type="term" value="P:endoplasmic reticulum to Golgi vesicle-mediated transport"/>
    <property type="evidence" value="ECO:0007669"/>
    <property type="project" value="InterPro"/>
</dbReference>
<evidence type="ECO:0000256" key="6">
    <source>
        <dbReference type="SAM" id="Phobius"/>
    </source>
</evidence>
<comment type="caution">
    <text evidence="7">The sequence shown here is derived from an EMBL/GenBank/DDBJ whole genome shotgun (WGS) entry which is preliminary data.</text>
</comment>
<dbReference type="EMBL" id="JANBUW010000114">
    <property type="protein sequence ID" value="KAJ2848991.1"/>
    <property type="molecule type" value="Genomic_DNA"/>
</dbReference>
<evidence type="ECO:0000256" key="4">
    <source>
        <dbReference type="ARBA" id="ARBA00022989"/>
    </source>
</evidence>